<protein>
    <submittedName>
        <fullName evidence="1">Uncharacterized protein</fullName>
    </submittedName>
</protein>
<sequence>MSECKSCNSHSHYTVSSSNDCYEVNHVFDPTPAYNGGVVGGRCCSDYTTTKNSNITPGQMSGLYRAEGPLNLSCCCCTPSMITGVDVSQKCTLIATIKYSDTKMNVTIELEPGKVYTFQYVEDGVLKQVTGKLTDIYKTYDCNNATLFKLAIDSSVDYTTSKTVIKTDQLRGVSEYSKFAGQSSTIDNSIHRYGTTSAEVIKEAVIVNAIIDKNGNLIEGTIIDGKINGHTVDGLAQGKNDRMMDITVINGDTLNGTITEGQILNAILRSGSVDGEKDPKTEIVSKATVKGAISNVIAINTIVSGGKTSNGTIINPVIKDSILTNATITGEDMITTGGITVGDITTGGTTKGGIGEGGIATGCINGKQFTIEGGKTTGNLVSTGGTLIGGTIIGGTTVGRTIVGAVIKGGVYSNGVTTGGTTSEGIITASKSDTIPIAKNAGRSSTSMPKVIKQFDVPVDGYENQCGCNDGNVMYKNGLILFADRHFNDFGTNMSEDWEHRAGVHSNSNT</sequence>
<evidence type="ECO:0000313" key="1">
    <source>
        <dbReference type="EMBL" id="DAF62295.1"/>
    </source>
</evidence>
<reference evidence="1" key="1">
    <citation type="journal article" date="2021" name="Proc. Natl. Acad. Sci. U.S.A.">
        <title>A Catalog of Tens of Thousands of Viruses from Human Metagenomes Reveals Hidden Associations with Chronic Diseases.</title>
        <authorList>
            <person name="Tisza M.J."/>
            <person name="Buck C.B."/>
        </authorList>
    </citation>
    <scope>NUCLEOTIDE SEQUENCE</scope>
    <source>
        <strain evidence="1">CtIty1</strain>
    </source>
</reference>
<accession>A0A8S5TH31</accession>
<organism evidence="1">
    <name type="scientific">Myoviridae sp. ctIty1</name>
    <dbReference type="NCBI Taxonomy" id="2827673"/>
    <lineage>
        <taxon>Viruses</taxon>
        <taxon>Duplodnaviria</taxon>
        <taxon>Heunggongvirae</taxon>
        <taxon>Uroviricota</taxon>
        <taxon>Caudoviricetes</taxon>
    </lineage>
</organism>
<name>A0A8S5TH31_9CAUD</name>
<proteinExistence type="predicted"/>
<dbReference type="EMBL" id="BK032823">
    <property type="protein sequence ID" value="DAF62295.1"/>
    <property type="molecule type" value="Genomic_DNA"/>
</dbReference>